<gene>
    <name evidence="2" type="ORF">FB563_2527</name>
</gene>
<evidence type="ECO:0008006" key="4">
    <source>
        <dbReference type="Google" id="ProtNLM"/>
    </source>
</evidence>
<protein>
    <recommendedName>
        <fullName evidence="4">Response regulator receiver domain-containing protein</fullName>
    </recommendedName>
</protein>
<dbReference type="Gene3D" id="3.40.50.2300">
    <property type="match status" value="1"/>
</dbReference>
<organism evidence="2 3">
    <name type="scientific">Streptomyces puniciscabiei</name>
    <dbReference type="NCBI Taxonomy" id="164348"/>
    <lineage>
        <taxon>Bacteria</taxon>
        <taxon>Bacillati</taxon>
        <taxon>Actinomycetota</taxon>
        <taxon>Actinomycetes</taxon>
        <taxon>Kitasatosporales</taxon>
        <taxon>Streptomycetaceae</taxon>
        <taxon>Streptomyces</taxon>
    </lineage>
</organism>
<proteinExistence type="predicted"/>
<evidence type="ECO:0000313" key="3">
    <source>
        <dbReference type="Proteomes" id="UP000318103"/>
    </source>
</evidence>
<dbReference type="EMBL" id="VFNX01000001">
    <property type="protein sequence ID" value="TQK97552.1"/>
    <property type="molecule type" value="Genomic_DNA"/>
</dbReference>
<reference evidence="2 3" key="1">
    <citation type="submission" date="2019-06" db="EMBL/GenBank/DDBJ databases">
        <title>Sequencing the genomes of 1000 actinobacteria strains.</title>
        <authorList>
            <person name="Klenk H.-P."/>
        </authorList>
    </citation>
    <scope>NUCLEOTIDE SEQUENCE [LARGE SCALE GENOMIC DNA]</scope>
    <source>
        <strain evidence="2 3">DSM 41929</strain>
    </source>
</reference>
<evidence type="ECO:0000313" key="2">
    <source>
        <dbReference type="EMBL" id="TQK97552.1"/>
    </source>
</evidence>
<sequence length="411" mass="45514">MTSTDVAYRVLIVDDDAQMIADLREVLSEELTDLGEIHFESEQDFSAAEQRLIDEDFDLVILDVRDAADGIPAAAVEGRGHELYDAIAGARWLPVVFFTAVPQQVRDLEKPPLIRVVTKNAWDEVAPAVRDGLLSGVSELRRRISDLVERKVRVFLRDVVAPHWHEMAGADPHEITPIIVNRLAAELRENGPSELGYAGDGEAVATAGQPSAARVYLKPFVTHHLTATDLVVSPEGDWWIVLTPACDLYEDHPDANVARPRKAKAQYVRLAKADRIFTEDGEESESPAIATWLASSKSNSHKDQAKQVFGDKQNRYRALPGYLDIPDLLVDFENVVSVPLAEARTWRRVATLDSPFSEAMLIAYSRSVGRIGTPDLSFEDVKVRLELEKPKARHVPTQASTSSANGEIVKD</sequence>
<dbReference type="OrthoDB" id="8478724at2"/>
<accession>A0A542UEQ5</accession>
<dbReference type="RefSeq" id="WP_055704541.1">
    <property type="nucleotide sequence ID" value="NZ_JBPJFI010000001.1"/>
</dbReference>
<dbReference type="InterPro" id="IPR011006">
    <property type="entry name" value="CheY-like_superfamily"/>
</dbReference>
<keyword evidence="3" id="KW-1185">Reference proteome</keyword>
<dbReference type="Proteomes" id="UP000318103">
    <property type="component" value="Unassembled WGS sequence"/>
</dbReference>
<dbReference type="SUPFAM" id="SSF52172">
    <property type="entry name" value="CheY-like"/>
    <property type="match status" value="1"/>
</dbReference>
<feature type="region of interest" description="Disordered" evidence="1">
    <location>
        <begin position="391"/>
        <end position="411"/>
    </location>
</feature>
<comment type="caution">
    <text evidence="2">The sequence shown here is derived from an EMBL/GenBank/DDBJ whole genome shotgun (WGS) entry which is preliminary data.</text>
</comment>
<evidence type="ECO:0000256" key="1">
    <source>
        <dbReference type="SAM" id="MobiDB-lite"/>
    </source>
</evidence>
<name>A0A542UEQ5_9ACTN</name>
<dbReference type="AlphaFoldDB" id="A0A542UEQ5"/>